<dbReference type="AlphaFoldDB" id="W4EZI1"/>
<name>W4EZI1_9BACL</name>
<keyword evidence="1" id="KW-0472">Membrane</keyword>
<evidence type="ECO:0000256" key="1">
    <source>
        <dbReference type="SAM" id="Phobius"/>
    </source>
</evidence>
<feature type="transmembrane region" description="Helical" evidence="1">
    <location>
        <begin position="34"/>
        <end position="52"/>
    </location>
</feature>
<keyword evidence="3" id="KW-1185">Reference proteome</keyword>
<evidence type="ECO:0000313" key="2">
    <source>
        <dbReference type="EMBL" id="ETT85988.1"/>
    </source>
</evidence>
<organism evidence="2 3">
    <name type="scientific">Viridibacillus arenosi FSL R5-213</name>
    <dbReference type="NCBI Taxonomy" id="1227360"/>
    <lineage>
        <taxon>Bacteria</taxon>
        <taxon>Bacillati</taxon>
        <taxon>Bacillota</taxon>
        <taxon>Bacilli</taxon>
        <taxon>Bacillales</taxon>
        <taxon>Caryophanaceae</taxon>
        <taxon>Viridibacillus</taxon>
    </lineage>
</organism>
<sequence>MSEFLFYTSVTLLIIIAIAFSFEKIFKNRLFQKLSLSLVLIIGILLLVSIFIDKQDGLSNILRGFFVLILCILFLNFISSLVSLKRAIIWGTLWILISVVLLITS</sequence>
<proteinExistence type="predicted"/>
<feature type="transmembrane region" description="Helical" evidence="1">
    <location>
        <begin position="58"/>
        <end position="78"/>
    </location>
</feature>
<feature type="transmembrane region" description="Helical" evidence="1">
    <location>
        <begin position="87"/>
        <end position="104"/>
    </location>
</feature>
<dbReference type="Proteomes" id="UP000019062">
    <property type="component" value="Unassembled WGS sequence"/>
</dbReference>
<comment type="caution">
    <text evidence="2">The sequence shown here is derived from an EMBL/GenBank/DDBJ whole genome shotgun (WGS) entry which is preliminary data.</text>
</comment>
<gene>
    <name evidence="2" type="ORF">C176_09347</name>
</gene>
<protein>
    <submittedName>
        <fullName evidence="2">Uncharacterized protein</fullName>
    </submittedName>
</protein>
<accession>W4EZI1</accession>
<feature type="transmembrane region" description="Helical" evidence="1">
    <location>
        <begin position="6"/>
        <end position="22"/>
    </location>
</feature>
<dbReference type="EMBL" id="ASQA01000015">
    <property type="protein sequence ID" value="ETT85988.1"/>
    <property type="molecule type" value="Genomic_DNA"/>
</dbReference>
<keyword evidence="1" id="KW-0812">Transmembrane</keyword>
<evidence type="ECO:0000313" key="3">
    <source>
        <dbReference type="Proteomes" id="UP000019062"/>
    </source>
</evidence>
<keyword evidence="1" id="KW-1133">Transmembrane helix</keyword>
<reference evidence="2 3" key="1">
    <citation type="journal article" date="2014" name="BMC Genomics">
        <title>Genomic comparison of sporeforming bacilli isolated from milk.</title>
        <authorList>
            <person name="Moreno Switt A.I."/>
            <person name="Andrus A.D."/>
            <person name="Ranieri M.L."/>
            <person name="Orsi R.H."/>
            <person name="Ivy R."/>
            <person name="den Bakker H.C."/>
            <person name="Martin N.H."/>
            <person name="Wiedmann M."/>
            <person name="Boor K.J."/>
        </authorList>
    </citation>
    <scope>NUCLEOTIDE SEQUENCE [LARGE SCALE GENOMIC DNA]</scope>
    <source>
        <strain evidence="2 3">FSL R5-213</strain>
    </source>
</reference>